<comment type="caution">
    <text evidence="1">The sequence shown here is derived from an EMBL/GenBank/DDBJ whole genome shotgun (WGS) entry which is preliminary data.</text>
</comment>
<sequence length="46" mass="5007">MQVLALKNQLKKQSTATGDGVARAFLRAQVALFVDCGELARVSWSQ</sequence>
<organism evidence="1 2">
    <name type="scientific">Ophiophagus hannah</name>
    <name type="common">King cobra</name>
    <name type="synonym">Naja hannah</name>
    <dbReference type="NCBI Taxonomy" id="8665"/>
    <lineage>
        <taxon>Eukaryota</taxon>
        <taxon>Metazoa</taxon>
        <taxon>Chordata</taxon>
        <taxon>Craniata</taxon>
        <taxon>Vertebrata</taxon>
        <taxon>Euteleostomi</taxon>
        <taxon>Lepidosauria</taxon>
        <taxon>Squamata</taxon>
        <taxon>Bifurcata</taxon>
        <taxon>Unidentata</taxon>
        <taxon>Episquamata</taxon>
        <taxon>Toxicofera</taxon>
        <taxon>Serpentes</taxon>
        <taxon>Colubroidea</taxon>
        <taxon>Elapidae</taxon>
        <taxon>Elapinae</taxon>
        <taxon>Ophiophagus</taxon>
    </lineage>
</organism>
<reference evidence="1 2" key="1">
    <citation type="journal article" date="2013" name="Proc. Natl. Acad. Sci. U.S.A.">
        <title>The king cobra genome reveals dynamic gene evolution and adaptation in the snake venom system.</title>
        <authorList>
            <person name="Vonk F.J."/>
            <person name="Casewell N.R."/>
            <person name="Henkel C.V."/>
            <person name="Heimberg A.M."/>
            <person name="Jansen H.J."/>
            <person name="McCleary R.J."/>
            <person name="Kerkkamp H.M."/>
            <person name="Vos R.A."/>
            <person name="Guerreiro I."/>
            <person name="Calvete J.J."/>
            <person name="Wuster W."/>
            <person name="Woods A.E."/>
            <person name="Logan J.M."/>
            <person name="Harrison R.A."/>
            <person name="Castoe T.A."/>
            <person name="de Koning A.P."/>
            <person name="Pollock D.D."/>
            <person name="Yandell M."/>
            <person name="Calderon D."/>
            <person name="Renjifo C."/>
            <person name="Currier R.B."/>
            <person name="Salgado D."/>
            <person name="Pla D."/>
            <person name="Sanz L."/>
            <person name="Hyder A.S."/>
            <person name="Ribeiro J.M."/>
            <person name="Arntzen J.W."/>
            <person name="van den Thillart G.E."/>
            <person name="Boetzer M."/>
            <person name="Pirovano W."/>
            <person name="Dirks R.P."/>
            <person name="Spaink H.P."/>
            <person name="Duboule D."/>
            <person name="McGlinn E."/>
            <person name="Kini R.M."/>
            <person name="Richardson M.K."/>
        </authorList>
    </citation>
    <scope>NUCLEOTIDE SEQUENCE</scope>
    <source>
        <tissue evidence="1">Blood</tissue>
    </source>
</reference>
<feature type="non-terminal residue" evidence="1">
    <location>
        <position position="1"/>
    </location>
</feature>
<gene>
    <name evidence="1" type="primary">Dennd1b</name>
    <name evidence="1" type="ORF">L345_07677</name>
</gene>
<dbReference type="Proteomes" id="UP000018936">
    <property type="component" value="Unassembled WGS sequence"/>
</dbReference>
<name>V8NY87_OPHHA</name>
<accession>V8NY87</accession>
<evidence type="ECO:0000313" key="2">
    <source>
        <dbReference type="Proteomes" id="UP000018936"/>
    </source>
</evidence>
<protein>
    <submittedName>
        <fullName evidence="1">DENN domain-containing protein 1B</fullName>
    </submittedName>
</protein>
<dbReference type="EMBL" id="AZIM01001536">
    <property type="protein sequence ID" value="ETE66542.1"/>
    <property type="molecule type" value="Genomic_DNA"/>
</dbReference>
<dbReference type="AlphaFoldDB" id="V8NY87"/>
<proteinExistence type="predicted"/>
<keyword evidence="2" id="KW-1185">Reference proteome</keyword>
<evidence type="ECO:0000313" key="1">
    <source>
        <dbReference type="EMBL" id="ETE66542.1"/>
    </source>
</evidence>
<dbReference type="OrthoDB" id="206724at2759"/>